<evidence type="ECO:0000256" key="1">
    <source>
        <dbReference type="SAM" id="Coils"/>
    </source>
</evidence>
<feature type="coiled-coil region" evidence="1">
    <location>
        <begin position="295"/>
        <end position="329"/>
    </location>
</feature>
<dbReference type="EMBL" id="VTEU01000008">
    <property type="protein sequence ID" value="TYS57327.1"/>
    <property type="molecule type" value="Genomic_DNA"/>
</dbReference>
<dbReference type="Proteomes" id="UP000323393">
    <property type="component" value="Unassembled WGS sequence"/>
</dbReference>
<name>A0AA94WQ02_9BACI</name>
<proteinExistence type="predicted"/>
<keyword evidence="1" id="KW-0175">Coiled coil</keyword>
<gene>
    <name evidence="2" type="ORF">FZC74_16685</name>
</gene>
<comment type="caution">
    <text evidence="2">The sequence shown here is derived from an EMBL/GenBank/DDBJ whole genome shotgun (WGS) entry which is preliminary data.</text>
</comment>
<protein>
    <recommendedName>
        <fullName evidence="4">DUF2357 domain-containing protein</fullName>
    </recommendedName>
</protein>
<organism evidence="2 3">
    <name type="scientific">Sutcliffiella horikoshii</name>
    <dbReference type="NCBI Taxonomy" id="79883"/>
    <lineage>
        <taxon>Bacteria</taxon>
        <taxon>Bacillati</taxon>
        <taxon>Bacillota</taxon>
        <taxon>Bacilli</taxon>
        <taxon>Bacillales</taxon>
        <taxon>Bacillaceae</taxon>
        <taxon>Sutcliffiella</taxon>
    </lineage>
</organism>
<evidence type="ECO:0008006" key="4">
    <source>
        <dbReference type="Google" id="ProtNLM"/>
    </source>
</evidence>
<dbReference type="RefSeq" id="WP_148966683.1">
    <property type="nucleotide sequence ID" value="NZ_VTEU01000008.1"/>
</dbReference>
<dbReference type="AlphaFoldDB" id="A0AA94WQ02"/>
<evidence type="ECO:0000313" key="2">
    <source>
        <dbReference type="EMBL" id="TYS57327.1"/>
    </source>
</evidence>
<sequence length="617" mass="73232">MDMLPKVLFSIFRPYSPPQVLEAKMSSEEVIFSGVEVNEYDRVEITFTSSNTDDLLRMESYNSEEVTIIQSSITPVTIMGGNNSEHMLVPGYYQFEVITKTNRYFSYYYVKSKDFSDESLINLRRYLENLLNGLSYDLIKQRLGMATPISDLSPTLLQSFQFLSKYKKVIKSNLDLIDKDPIMDLRGEYRLSKFSKRPDYKSIRWQAKKGAQRNSFSHNPTLFYEKHSKLTYLNVENQWIRYIILYFLQTLRKLEISFQKESLNLDKKMSLQENNLIRTRNQIKSTKSYGYERTLVNFRNTEKRIQDKLQELSKEKQNYLDYIQFLREITYYFTEYENSFWLDIVPEQKPKKVSQRLLRDYRYRKVYSLYKELFKLETKKIDSNIAGIQFRRTWQLFEYYNLGLVIDILRDNGYIWTGGWLANKDNPNQHIGTLPPDTILRFDKPNANHYIEVAYDTEVESNIIDRSYSRYFNPTGRRPDIRITIYNEDNTLYTEKAGLIIESKCRRHKYIINENIDPDVKWQLKDFLKLDYFDSTALEKGETPVKNPIKQVIVLYPKQPGMIPVKADHLYGESLLYIQIDPNDPLSNEKPYGYNSLKERVELFLSQVERGEGVNDK</sequence>
<accession>A0AA94WQ02</accession>
<evidence type="ECO:0000313" key="3">
    <source>
        <dbReference type="Proteomes" id="UP000323393"/>
    </source>
</evidence>
<reference evidence="2 3" key="1">
    <citation type="submission" date="2019-08" db="EMBL/GenBank/DDBJ databases">
        <title>Bacillus genomes from the desert of Cuatro Cienegas, Coahuila.</title>
        <authorList>
            <person name="Olmedo-Alvarez G."/>
        </authorList>
    </citation>
    <scope>NUCLEOTIDE SEQUENCE [LARGE SCALE GENOMIC DNA]</scope>
    <source>
        <strain evidence="2 3">CH88_3T</strain>
    </source>
</reference>